<keyword evidence="2" id="KW-0808">Transferase</keyword>
<dbReference type="InterPro" id="IPR027417">
    <property type="entry name" value="P-loop_NTPase"/>
</dbReference>
<keyword evidence="3" id="KW-0548">Nucleotidyltransferase</keyword>
<keyword evidence="5" id="KW-0239">DNA-directed DNA polymerase</keyword>
<evidence type="ECO:0000313" key="9">
    <source>
        <dbReference type="Proteomes" id="UP001240639"/>
    </source>
</evidence>
<comment type="catalytic activity">
    <reaction evidence="7">
        <text>DNA(n) + a 2'-deoxyribonucleoside 5'-triphosphate = DNA(n+1) + diphosphate</text>
        <dbReference type="Rhea" id="RHEA:22508"/>
        <dbReference type="Rhea" id="RHEA-COMP:17339"/>
        <dbReference type="Rhea" id="RHEA-COMP:17340"/>
        <dbReference type="ChEBI" id="CHEBI:33019"/>
        <dbReference type="ChEBI" id="CHEBI:61560"/>
        <dbReference type="ChEBI" id="CHEBI:173112"/>
        <dbReference type="EC" id="2.7.7.7"/>
    </reaction>
</comment>
<dbReference type="InterPro" id="IPR008921">
    <property type="entry name" value="DNA_pol3_clamp-load_cplx_C"/>
</dbReference>
<comment type="caution">
    <text evidence="8">The sequence shown here is derived from an EMBL/GenBank/DDBJ whole genome shotgun (WGS) entry which is preliminary data.</text>
</comment>
<keyword evidence="4" id="KW-0235">DNA replication</keyword>
<reference evidence="8 9" key="1">
    <citation type="submission" date="2023-08" db="EMBL/GenBank/DDBJ databases">
        <title>genomic of G39.</title>
        <authorList>
            <person name="Wang Y."/>
        </authorList>
    </citation>
    <scope>NUCLEOTIDE SEQUENCE [LARGE SCALE GENOMIC DNA]</scope>
    <source>
        <strain evidence="8 9">G39</strain>
    </source>
</reference>
<evidence type="ECO:0000256" key="4">
    <source>
        <dbReference type="ARBA" id="ARBA00022705"/>
    </source>
</evidence>
<proteinExistence type="inferred from homology"/>
<dbReference type="PANTHER" id="PTHR34388">
    <property type="entry name" value="DNA POLYMERASE III SUBUNIT DELTA"/>
    <property type="match status" value="1"/>
</dbReference>
<evidence type="ECO:0000256" key="2">
    <source>
        <dbReference type="ARBA" id="ARBA00022679"/>
    </source>
</evidence>
<comment type="similarity">
    <text evidence="6">Belongs to the DNA polymerase HolA subunit family.</text>
</comment>
<name>A0ABT9HLA1_9SPHN</name>
<dbReference type="SUPFAM" id="SSF52540">
    <property type="entry name" value="P-loop containing nucleoside triphosphate hydrolases"/>
    <property type="match status" value="1"/>
</dbReference>
<evidence type="ECO:0000256" key="3">
    <source>
        <dbReference type="ARBA" id="ARBA00022695"/>
    </source>
</evidence>
<dbReference type="EMBL" id="JAVAIM010000001">
    <property type="protein sequence ID" value="MDP4573925.1"/>
    <property type="molecule type" value="Genomic_DNA"/>
</dbReference>
<dbReference type="NCBIfam" id="TIGR01128">
    <property type="entry name" value="holA"/>
    <property type="match status" value="1"/>
</dbReference>
<gene>
    <name evidence="8" type="ORF">Q9K02_02075</name>
</gene>
<protein>
    <recommendedName>
        <fullName evidence="1">DNA-directed DNA polymerase</fullName>
        <ecNumber evidence="1">2.7.7.7</ecNumber>
    </recommendedName>
</protein>
<organism evidence="8 9">
    <name type="scientific">Qipengyuania profundimaris</name>
    <dbReference type="NCBI Taxonomy" id="3067652"/>
    <lineage>
        <taxon>Bacteria</taxon>
        <taxon>Pseudomonadati</taxon>
        <taxon>Pseudomonadota</taxon>
        <taxon>Alphaproteobacteria</taxon>
        <taxon>Sphingomonadales</taxon>
        <taxon>Erythrobacteraceae</taxon>
        <taxon>Qipengyuania</taxon>
    </lineage>
</organism>
<accession>A0ABT9HLA1</accession>
<evidence type="ECO:0000256" key="7">
    <source>
        <dbReference type="ARBA" id="ARBA00049244"/>
    </source>
</evidence>
<evidence type="ECO:0000256" key="6">
    <source>
        <dbReference type="ARBA" id="ARBA00034754"/>
    </source>
</evidence>
<dbReference type="RefSeq" id="WP_305931385.1">
    <property type="nucleotide sequence ID" value="NZ_JAVAIM010000001.1"/>
</dbReference>
<dbReference type="Proteomes" id="UP001240639">
    <property type="component" value="Unassembled WGS sequence"/>
</dbReference>
<dbReference type="EC" id="2.7.7.7" evidence="1"/>
<evidence type="ECO:0000256" key="1">
    <source>
        <dbReference type="ARBA" id="ARBA00012417"/>
    </source>
</evidence>
<keyword evidence="9" id="KW-1185">Reference proteome</keyword>
<dbReference type="InterPro" id="IPR005790">
    <property type="entry name" value="DNA_polIII_delta"/>
</dbReference>
<evidence type="ECO:0000256" key="5">
    <source>
        <dbReference type="ARBA" id="ARBA00022932"/>
    </source>
</evidence>
<evidence type="ECO:0000313" key="8">
    <source>
        <dbReference type="EMBL" id="MDP4573925.1"/>
    </source>
</evidence>
<sequence length="348" mass="36934">MKLTSKDFAAKGRNAAQDCGVFFFCGQDEAGASAAASDLASWLPEPGERVEMSGADLRGDPARLGDEARSTSLFGDKRHIWVRASGDEAHDALKTLLETGDMGAGEACPVIVVATSATDKSRTAKLLEKRKDAVVALFYPPDLRSVSQSVRAMGDAAGVRLGGDLAERVARGANLDVRLAQSEVTKLATYLDASPQSPKPATAEDLDAVGAVSEEDGFMPLVNAVMGGQSAKVAPEIARMKQLGLNPVGVLLAFERRAAQLARIAAALGSRGYGDLDKGEKARLGIFWKEDREIGQQVSRWRGKGRLDRLTHGLTKMHRDLLTNSQAAELLLAQGLTNIAQLAGAGRR</sequence>
<dbReference type="SUPFAM" id="SSF48019">
    <property type="entry name" value="post-AAA+ oligomerization domain-like"/>
    <property type="match status" value="1"/>
</dbReference>
<dbReference type="PANTHER" id="PTHR34388:SF1">
    <property type="entry name" value="DNA POLYMERASE III SUBUNIT DELTA"/>
    <property type="match status" value="1"/>
</dbReference>